<protein>
    <submittedName>
        <fullName evidence="2">Uncharacterized protein</fullName>
    </submittedName>
</protein>
<dbReference type="Proteomes" id="UP000536746">
    <property type="component" value="Unassembled WGS sequence"/>
</dbReference>
<feature type="compositionally biased region" description="Low complexity" evidence="1">
    <location>
        <begin position="45"/>
        <end position="58"/>
    </location>
</feature>
<reference evidence="2 3" key="1">
    <citation type="journal article" date="2020" name="Front. Plant Sci.">
        <title>Isolation of Rhizosphere Bacteria That Improve Quality and Water Stress Tolerance in Greenhouse Ornamentals.</title>
        <authorList>
            <person name="Nordstedt N.P."/>
            <person name="Jones M.L."/>
        </authorList>
    </citation>
    <scope>NUCLEOTIDE SEQUENCE [LARGE SCALE GENOMIC DNA]</scope>
    <source>
        <strain evidence="2 3">C6C2</strain>
    </source>
</reference>
<keyword evidence="3" id="KW-1185">Reference proteome</keyword>
<dbReference type="RefSeq" id="WP_148664499.1">
    <property type="nucleotide sequence ID" value="NZ_CP018845.1"/>
</dbReference>
<comment type="caution">
    <text evidence="2">The sequence shown here is derived from an EMBL/GenBank/DDBJ whole genome shotgun (WGS) entry which is preliminary data.</text>
</comment>
<gene>
    <name evidence="2" type="ORF">HNO84_06620</name>
</gene>
<proteinExistence type="predicted"/>
<dbReference type="EMBL" id="JABFMT010000005">
    <property type="protein sequence ID" value="NUU01263.1"/>
    <property type="molecule type" value="Genomic_DNA"/>
</dbReference>
<feature type="compositionally biased region" description="Pro residues" evidence="1">
    <location>
        <begin position="26"/>
        <end position="38"/>
    </location>
</feature>
<accession>A0ABX2LVP9</accession>
<feature type="compositionally biased region" description="Gly residues" evidence="1">
    <location>
        <begin position="59"/>
        <end position="72"/>
    </location>
</feature>
<name>A0ABX2LVP9_9BURK</name>
<organism evidence="2 3">
    <name type="scientific">Herbaspirillum robiniae</name>
    <dbReference type="NCBI Taxonomy" id="2014887"/>
    <lineage>
        <taxon>Bacteria</taxon>
        <taxon>Pseudomonadati</taxon>
        <taxon>Pseudomonadota</taxon>
        <taxon>Betaproteobacteria</taxon>
        <taxon>Burkholderiales</taxon>
        <taxon>Oxalobacteraceae</taxon>
        <taxon>Herbaspirillum</taxon>
    </lineage>
</organism>
<evidence type="ECO:0000256" key="1">
    <source>
        <dbReference type="SAM" id="MobiDB-lite"/>
    </source>
</evidence>
<evidence type="ECO:0000313" key="2">
    <source>
        <dbReference type="EMBL" id="NUU01263.1"/>
    </source>
</evidence>
<evidence type="ECO:0000313" key="3">
    <source>
        <dbReference type="Proteomes" id="UP000536746"/>
    </source>
</evidence>
<sequence>MTIGSITSISTSSALAGTSLYDIKPPEPPQRHWPPSPAPVTGIEAAAAASSSSSSSSGGNSGNGSNSGGSPGSLYGGFYAVA</sequence>
<feature type="region of interest" description="Disordered" evidence="1">
    <location>
        <begin position="17"/>
        <end position="72"/>
    </location>
</feature>